<dbReference type="EMBL" id="KQ235421">
    <property type="protein sequence ID" value="KMZ99230.1"/>
    <property type="molecule type" value="Genomic_DNA"/>
</dbReference>
<gene>
    <name evidence="2" type="ORF">PVNG_00920</name>
</gene>
<dbReference type="AlphaFoldDB" id="A0A0J9TTG1"/>
<organism evidence="2 3">
    <name type="scientific">Plasmodium vivax North Korean</name>
    <dbReference type="NCBI Taxonomy" id="1035514"/>
    <lineage>
        <taxon>Eukaryota</taxon>
        <taxon>Sar</taxon>
        <taxon>Alveolata</taxon>
        <taxon>Apicomplexa</taxon>
        <taxon>Aconoidasida</taxon>
        <taxon>Haemosporida</taxon>
        <taxon>Plasmodiidae</taxon>
        <taxon>Plasmodium</taxon>
        <taxon>Plasmodium (Plasmodium)</taxon>
    </lineage>
</organism>
<evidence type="ECO:0000313" key="2">
    <source>
        <dbReference type="EMBL" id="KMZ99230.1"/>
    </source>
</evidence>
<evidence type="ECO:0000256" key="1">
    <source>
        <dbReference type="SAM" id="MobiDB-lite"/>
    </source>
</evidence>
<sequence length="116" mass="13237">MLELSRGRIPKLVCKWKSGLVKLASDEEATRKVYAERRGAPTMSIIMMMMMRITFVRHIQVVCEKNNMKEQAGITSEPGEVPNERGRNTLLDLQQTPVVRRTKRSNPSVKKCQHGV</sequence>
<feature type="region of interest" description="Disordered" evidence="1">
    <location>
        <begin position="73"/>
        <end position="116"/>
    </location>
</feature>
<name>A0A0J9TTG1_PLAVI</name>
<evidence type="ECO:0000313" key="3">
    <source>
        <dbReference type="Proteomes" id="UP000053239"/>
    </source>
</evidence>
<proteinExistence type="predicted"/>
<accession>A0A0J9TTG1</accession>
<protein>
    <submittedName>
        <fullName evidence="2">Uncharacterized protein</fullName>
    </submittedName>
</protein>
<dbReference type="Proteomes" id="UP000053239">
    <property type="component" value="Unassembled WGS sequence"/>
</dbReference>
<reference evidence="2 3" key="1">
    <citation type="submission" date="2011-09" db="EMBL/GenBank/DDBJ databases">
        <title>The Genome Sequence of Plasmodium vivax North Korean.</title>
        <authorList>
            <consortium name="The Broad Institute Genome Sequencing Platform"/>
            <consortium name="The Broad Institute Genome Sequencing Center for Infectious Disease"/>
            <person name="Neafsey D."/>
            <person name="Carlton J."/>
            <person name="Barnwell J."/>
            <person name="Collins W."/>
            <person name="Escalante A."/>
            <person name="Mullikin J."/>
            <person name="Saul A."/>
            <person name="Guigo R."/>
            <person name="Camara F."/>
            <person name="Young S.K."/>
            <person name="Zeng Q."/>
            <person name="Gargeya S."/>
            <person name="Fitzgerald M."/>
            <person name="Haas B."/>
            <person name="Abouelleil A."/>
            <person name="Alvarado L."/>
            <person name="Arachchi H.M."/>
            <person name="Berlin A."/>
            <person name="Brown A."/>
            <person name="Chapman S.B."/>
            <person name="Chen Z."/>
            <person name="Dunbar C."/>
            <person name="Freedman E."/>
            <person name="Gearin G."/>
            <person name="Gellesch M."/>
            <person name="Goldberg J."/>
            <person name="Griggs A."/>
            <person name="Gujja S."/>
            <person name="Heiman D."/>
            <person name="Howarth C."/>
            <person name="Larson L."/>
            <person name="Lui A."/>
            <person name="MacDonald P.J.P."/>
            <person name="Montmayeur A."/>
            <person name="Murphy C."/>
            <person name="Neiman D."/>
            <person name="Pearson M."/>
            <person name="Priest M."/>
            <person name="Roberts A."/>
            <person name="Saif S."/>
            <person name="Shea T."/>
            <person name="Shenoy N."/>
            <person name="Sisk P."/>
            <person name="Stolte C."/>
            <person name="Sykes S."/>
            <person name="Wortman J."/>
            <person name="Nusbaum C."/>
            <person name="Birren B."/>
        </authorList>
    </citation>
    <scope>NUCLEOTIDE SEQUENCE [LARGE SCALE GENOMIC DNA]</scope>
    <source>
        <strain evidence="2 3">North Korean</strain>
    </source>
</reference>